<gene>
    <name evidence="15" type="primary">ada</name>
    <name evidence="15" type="ORF">HLH21_06000</name>
</gene>
<dbReference type="FunFam" id="1.10.10.10:FF:000214">
    <property type="entry name" value="Methylated-DNA--protein-cysteine methyltransferase"/>
    <property type="match status" value="1"/>
</dbReference>
<dbReference type="NCBIfam" id="NF011964">
    <property type="entry name" value="PRK15435.1"/>
    <property type="match status" value="1"/>
</dbReference>
<keyword evidence="16" id="KW-1185">Reference proteome</keyword>
<dbReference type="NCBIfam" id="TIGR00589">
    <property type="entry name" value="ogt"/>
    <property type="match status" value="1"/>
</dbReference>
<dbReference type="EMBL" id="JABEQH010000006">
    <property type="protein sequence ID" value="MBB2175482.1"/>
    <property type="molecule type" value="Genomic_DNA"/>
</dbReference>
<dbReference type="GO" id="GO:0006281">
    <property type="term" value="P:DNA repair"/>
    <property type="evidence" value="ECO:0007669"/>
    <property type="project" value="UniProtKB-KW"/>
</dbReference>
<dbReference type="GO" id="GO:0008270">
    <property type="term" value="F:zinc ion binding"/>
    <property type="evidence" value="ECO:0007669"/>
    <property type="project" value="InterPro"/>
</dbReference>
<keyword evidence="10" id="KW-0234">DNA repair</keyword>
<dbReference type="PROSITE" id="PS01124">
    <property type="entry name" value="HTH_ARAC_FAMILY_2"/>
    <property type="match status" value="1"/>
</dbReference>
<dbReference type="AlphaFoldDB" id="A0A7W4P2X8"/>
<comment type="caution">
    <text evidence="15">The sequence shown here is derived from an EMBL/GenBank/DDBJ whole genome shotgun (WGS) entry which is preliminary data.</text>
</comment>
<dbReference type="Gene3D" id="1.10.10.60">
    <property type="entry name" value="Homeodomain-like"/>
    <property type="match status" value="1"/>
</dbReference>
<dbReference type="InterPro" id="IPR035451">
    <property type="entry name" value="Ada-like_dom_sf"/>
</dbReference>
<dbReference type="Gene3D" id="1.10.10.10">
    <property type="entry name" value="Winged helix-like DNA-binding domain superfamily/Winged helix DNA-binding domain"/>
    <property type="match status" value="1"/>
</dbReference>
<accession>A0A7W4P2X8</accession>
<dbReference type="PANTHER" id="PTHR10815:SF14">
    <property type="entry name" value="BIFUNCTIONAL TRANSCRIPTIONAL ACTIVATOR_DNA REPAIR ENZYME ADA"/>
    <property type="match status" value="1"/>
</dbReference>
<feature type="binding site" evidence="13">
    <location>
        <position position="77"/>
    </location>
    <ligand>
        <name>Zn(2+)</name>
        <dbReference type="ChEBI" id="CHEBI:29105"/>
    </ligand>
</feature>
<dbReference type="Pfam" id="PF12833">
    <property type="entry name" value="HTH_18"/>
    <property type="match status" value="1"/>
</dbReference>
<evidence type="ECO:0000256" key="4">
    <source>
        <dbReference type="ARBA" id="ARBA00022603"/>
    </source>
</evidence>
<dbReference type="PROSITE" id="PS00374">
    <property type="entry name" value="MGMT"/>
    <property type="match status" value="1"/>
</dbReference>
<evidence type="ECO:0000256" key="8">
    <source>
        <dbReference type="ARBA" id="ARBA00023159"/>
    </source>
</evidence>
<feature type="domain" description="HTH araC/xylS-type" evidence="14">
    <location>
        <begin position="110"/>
        <end position="192"/>
    </location>
</feature>
<proteinExistence type="inferred from homology"/>
<sequence>MPAETSTPLAADAATERDPRWARIVARDPSADGLFCYSVATTGVYCRPSCPSRTAKPAHVRLHDTPADARAAGFRPCLRCRPDDAPRAARNAAIVAGACRAIDRAEDMPSLEQLAGAAGLSPAYFHRLFKAETGLTPRDYAVARRGARLRRGLADAPTVTAALFDAGYGSSSRFYAAAGDLLGMPPAAWRNGGAGQTLRFAIGQCALGALLVASSDKGVCAITLGDDPDALTRDLQDRFPNAELTAGDAAYDALVARVVGFVEAPQLGLDLPLDIRGTAFQHRVWNALRAIPPGRTATYAQIARQIGAPGAVRAVAGACAANALAVAIPCHRVVRTDGSLSGYRWGVARKRALIACEASA</sequence>
<dbReference type="InterPro" id="IPR001497">
    <property type="entry name" value="MethylDNA_cys_MeTrfase_AS"/>
</dbReference>
<evidence type="ECO:0000256" key="2">
    <source>
        <dbReference type="ARBA" id="ARBA00008711"/>
    </source>
</evidence>
<dbReference type="Pfam" id="PF01035">
    <property type="entry name" value="DNA_binding_1"/>
    <property type="match status" value="1"/>
</dbReference>
<keyword evidence="13" id="KW-0479">Metal-binding</keyword>
<keyword evidence="6" id="KW-0227">DNA damage</keyword>
<comment type="cofactor">
    <cofactor evidence="13">
        <name>Zn(2+)</name>
        <dbReference type="ChEBI" id="CHEBI:29105"/>
    </cofactor>
    <text evidence="13">Binds 1 zinc ion per subunit.</text>
</comment>
<evidence type="ECO:0000256" key="5">
    <source>
        <dbReference type="ARBA" id="ARBA00022679"/>
    </source>
</evidence>
<dbReference type="SUPFAM" id="SSF53155">
    <property type="entry name" value="Methylated DNA-protein cysteine methyltransferase domain"/>
    <property type="match status" value="1"/>
</dbReference>
<dbReference type="SUPFAM" id="SSF46689">
    <property type="entry name" value="Homeodomain-like"/>
    <property type="match status" value="1"/>
</dbReference>
<dbReference type="CDD" id="cd06445">
    <property type="entry name" value="ATase"/>
    <property type="match status" value="1"/>
</dbReference>
<keyword evidence="15" id="KW-0238">DNA-binding</keyword>
<keyword evidence="8" id="KW-0010">Activator</keyword>
<keyword evidence="4 15" id="KW-0489">Methyltransferase</keyword>
<reference evidence="15 16" key="1">
    <citation type="submission" date="2020-04" db="EMBL/GenBank/DDBJ databases">
        <title>Description of novel Gluconacetobacter.</title>
        <authorList>
            <person name="Sombolestani A."/>
        </authorList>
    </citation>
    <scope>NUCLEOTIDE SEQUENCE [LARGE SCALE GENOMIC DNA]</scope>
    <source>
        <strain evidence="15 16">LMG 21312</strain>
    </source>
</reference>
<evidence type="ECO:0000259" key="14">
    <source>
        <dbReference type="PROSITE" id="PS01124"/>
    </source>
</evidence>
<dbReference type="InterPro" id="IPR018060">
    <property type="entry name" value="HTH_AraC"/>
</dbReference>
<dbReference type="InterPro" id="IPR036631">
    <property type="entry name" value="MGMT_N_sf"/>
</dbReference>
<dbReference type="GO" id="GO:0003908">
    <property type="term" value="F:methylated-DNA-[protein]-cysteine S-methyltransferase activity"/>
    <property type="evidence" value="ECO:0007669"/>
    <property type="project" value="UniProtKB-EC"/>
</dbReference>
<evidence type="ECO:0000256" key="12">
    <source>
        <dbReference type="PIRSR" id="PIRSR000409-1"/>
    </source>
</evidence>
<feature type="active site" description="Nucleophile; methyl group acceptor from methylphosphotriester" evidence="12">
    <location>
        <position position="46"/>
    </location>
</feature>
<dbReference type="Pfam" id="PF02805">
    <property type="entry name" value="Ada_Zn_binding"/>
    <property type="match status" value="1"/>
</dbReference>
<keyword evidence="7" id="KW-0805">Transcription regulation</keyword>
<feature type="binding site" evidence="13">
    <location>
        <position position="46"/>
    </location>
    <ligand>
        <name>Zn(2+)</name>
        <dbReference type="ChEBI" id="CHEBI:29105"/>
    </ligand>
</feature>
<evidence type="ECO:0000256" key="7">
    <source>
        <dbReference type="ARBA" id="ARBA00023015"/>
    </source>
</evidence>
<dbReference type="RefSeq" id="WP_182942291.1">
    <property type="nucleotide sequence ID" value="NZ_JABEQH010000006.1"/>
</dbReference>
<feature type="active site" description="Nucleophile; methyl group acceptor from either O6-methylguanine or O4-methylthymine" evidence="12">
    <location>
        <position position="330"/>
    </location>
</feature>
<dbReference type="SUPFAM" id="SSF46767">
    <property type="entry name" value="Methylated DNA-protein cysteine methyltransferase, C-terminal domain"/>
    <property type="match status" value="1"/>
</dbReference>
<evidence type="ECO:0000256" key="3">
    <source>
        <dbReference type="ARBA" id="ARBA00011918"/>
    </source>
</evidence>
<evidence type="ECO:0000256" key="1">
    <source>
        <dbReference type="ARBA" id="ARBA00001286"/>
    </source>
</evidence>
<dbReference type="EC" id="2.1.1.63" evidence="3"/>
<name>A0A7W4P2X8_9PROT</name>
<comment type="catalytic activity">
    <reaction evidence="11">
        <text>a 6-O-methyl-2'-deoxyguanosine in DNA + L-cysteinyl-[protein] = S-methyl-L-cysteinyl-[protein] + a 2'-deoxyguanosine in DNA</text>
        <dbReference type="Rhea" id="RHEA:24000"/>
        <dbReference type="Rhea" id="RHEA-COMP:10131"/>
        <dbReference type="Rhea" id="RHEA-COMP:10132"/>
        <dbReference type="Rhea" id="RHEA-COMP:11367"/>
        <dbReference type="Rhea" id="RHEA-COMP:11368"/>
        <dbReference type="ChEBI" id="CHEBI:29950"/>
        <dbReference type="ChEBI" id="CHEBI:82612"/>
        <dbReference type="ChEBI" id="CHEBI:85445"/>
        <dbReference type="ChEBI" id="CHEBI:85448"/>
        <dbReference type="EC" id="2.1.1.63"/>
    </reaction>
</comment>
<dbReference type="Gene3D" id="3.30.160.70">
    <property type="entry name" value="Methylated DNA-protein cysteine methyltransferase domain"/>
    <property type="match status" value="1"/>
</dbReference>
<evidence type="ECO:0000256" key="6">
    <source>
        <dbReference type="ARBA" id="ARBA00022763"/>
    </source>
</evidence>
<feature type="binding site" evidence="13">
    <location>
        <position position="80"/>
    </location>
    <ligand>
        <name>Zn(2+)</name>
        <dbReference type="ChEBI" id="CHEBI:29105"/>
    </ligand>
</feature>
<dbReference type="PANTHER" id="PTHR10815">
    <property type="entry name" value="METHYLATED-DNA--PROTEIN-CYSTEINE METHYLTRANSFERASE"/>
    <property type="match status" value="1"/>
</dbReference>
<dbReference type="SUPFAM" id="SSF57884">
    <property type="entry name" value="Ada DNA repair protein, N-terminal domain (N-Ada 10)"/>
    <property type="match status" value="1"/>
</dbReference>
<dbReference type="InterPro" id="IPR036217">
    <property type="entry name" value="MethylDNA_cys_MeTrfase_DNAb"/>
</dbReference>
<dbReference type="GO" id="GO:0032259">
    <property type="term" value="P:methylation"/>
    <property type="evidence" value="ECO:0007669"/>
    <property type="project" value="UniProtKB-KW"/>
</dbReference>
<keyword evidence="13" id="KW-0862">Zinc</keyword>
<dbReference type="InterPro" id="IPR004026">
    <property type="entry name" value="Ada_DNA_repair_Zn-bd"/>
</dbReference>
<keyword evidence="9" id="KW-0804">Transcription</keyword>
<dbReference type="Proteomes" id="UP000561066">
    <property type="component" value="Unassembled WGS sequence"/>
</dbReference>
<keyword evidence="5 15" id="KW-0808">Transferase</keyword>
<comment type="similarity">
    <text evidence="2">Belongs to the MGMT family.</text>
</comment>
<evidence type="ECO:0000256" key="9">
    <source>
        <dbReference type="ARBA" id="ARBA00023163"/>
    </source>
</evidence>
<evidence type="ECO:0000256" key="10">
    <source>
        <dbReference type="ARBA" id="ARBA00023204"/>
    </source>
</evidence>
<dbReference type="InterPro" id="IPR009057">
    <property type="entry name" value="Homeodomain-like_sf"/>
</dbReference>
<evidence type="ECO:0000256" key="11">
    <source>
        <dbReference type="ARBA" id="ARBA00049348"/>
    </source>
</evidence>
<organism evidence="15 16">
    <name type="scientific">Gluconacetobacter johannae</name>
    <dbReference type="NCBI Taxonomy" id="112140"/>
    <lineage>
        <taxon>Bacteria</taxon>
        <taxon>Pseudomonadati</taxon>
        <taxon>Pseudomonadota</taxon>
        <taxon>Alphaproteobacteria</taxon>
        <taxon>Acetobacterales</taxon>
        <taxon>Acetobacteraceae</taxon>
        <taxon>Gluconacetobacter</taxon>
    </lineage>
</organism>
<comment type="catalytic activity">
    <reaction evidence="1">
        <text>a 4-O-methyl-thymidine in DNA + L-cysteinyl-[protein] = a thymidine in DNA + S-methyl-L-cysteinyl-[protein]</text>
        <dbReference type="Rhea" id="RHEA:53428"/>
        <dbReference type="Rhea" id="RHEA-COMP:10131"/>
        <dbReference type="Rhea" id="RHEA-COMP:10132"/>
        <dbReference type="Rhea" id="RHEA-COMP:13555"/>
        <dbReference type="Rhea" id="RHEA-COMP:13556"/>
        <dbReference type="ChEBI" id="CHEBI:29950"/>
        <dbReference type="ChEBI" id="CHEBI:82612"/>
        <dbReference type="ChEBI" id="CHEBI:137386"/>
        <dbReference type="ChEBI" id="CHEBI:137387"/>
        <dbReference type="EC" id="2.1.1.63"/>
    </reaction>
</comment>
<dbReference type="GO" id="GO:0043565">
    <property type="term" value="F:sequence-specific DNA binding"/>
    <property type="evidence" value="ECO:0007669"/>
    <property type="project" value="InterPro"/>
</dbReference>
<feature type="binding site" evidence="13">
    <location>
        <position position="50"/>
    </location>
    <ligand>
        <name>Zn(2+)</name>
        <dbReference type="ChEBI" id="CHEBI:29105"/>
    </ligand>
</feature>
<evidence type="ECO:0000313" key="16">
    <source>
        <dbReference type="Proteomes" id="UP000561066"/>
    </source>
</evidence>
<dbReference type="PIRSF" id="PIRSF000409">
    <property type="entry name" value="Ada"/>
    <property type="match status" value="1"/>
</dbReference>
<evidence type="ECO:0000256" key="13">
    <source>
        <dbReference type="PIRSR" id="PIRSR000409-3"/>
    </source>
</evidence>
<dbReference type="SMART" id="SM00342">
    <property type="entry name" value="HTH_ARAC"/>
    <property type="match status" value="1"/>
</dbReference>
<dbReference type="Gene3D" id="3.40.10.10">
    <property type="entry name" value="DNA Methylphosphotriester Repair Domain"/>
    <property type="match status" value="1"/>
</dbReference>
<dbReference type="InterPro" id="IPR036388">
    <property type="entry name" value="WH-like_DNA-bd_sf"/>
</dbReference>
<dbReference type="InterPro" id="IPR016221">
    <property type="entry name" value="Bifunct_regulatory_prot_Ada"/>
</dbReference>
<dbReference type="InterPro" id="IPR014048">
    <property type="entry name" value="MethylDNA_cys_MeTrfase_DNA-bd"/>
</dbReference>
<protein>
    <recommendedName>
        <fullName evidence="3">methylated-DNA--[protein]-cysteine S-methyltransferase</fullName>
        <ecNumber evidence="3">2.1.1.63</ecNumber>
    </recommendedName>
</protein>
<dbReference type="GO" id="GO:0003700">
    <property type="term" value="F:DNA-binding transcription factor activity"/>
    <property type="evidence" value="ECO:0007669"/>
    <property type="project" value="InterPro"/>
</dbReference>
<evidence type="ECO:0000313" key="15">
    <source>
        <dbReference type="EMBL" id="MBB2175482.1"/>
    </source>
</evidence>